<name>A0A6J6GVP0_9ZZZZ</name>
<sequence>MLCDYCNALRERAERDVIVLRERADRGVIVLRERANYKSFQAD</sequence>
<reference evidence="1" key="1">
    <citation type="submission" date="2020-05" db="EMBL/GenBank/DDBJ databases">
        <authorList>
            <person name="Chiriac C."/>
            <person name="Salcher M."/>
            <person name="Ghai R."/>
            <person name="Kavagutti S V."/>
        </authorList>
    </citation>
    <scope>NUCLEOTIDE SEQUENCE</scope>
</reference>
<evidence type="ECO:0000313" key="1">
    <source>
        <dbReference type="EMBL" id="CAB4603839.1"/>
    </source>
</evidence>
<dbReference type="AlphaFoldDB" id="A0A6J6GVP0"/>
<protein>
    <submittedName>
        <fullName evidence="1">Unannotated protein</fullName>
    </submittedName>
</protein>
<dbReference type="EMBL" id="CAEZUN010000099">
    <property type="protein sequence ID" value="CAB4603839.1"/>
    <property type="molecule type" value="Genomic_DNA"/>
</dbReference>
<organism evidence="1">
    <name type="scientific">freshwater metagenome</name>
    <dbReference type="NCBI Taxonomy" id="449393"/>
    <lineage>
        <taxon>unclassified sequences</taxon>
        <taxon>metagenomes</taxon>
        <taxon>ecological metagenomes</taxon>
    </lineage>
</organism>
<proteinExistence type="predicted"/>
<accession>A0A6J6GVP0</accession>
<gene>
    <name evidence="1" type="ORF">UFOPK1826_00865</name>
</gene>